<gene>
    <name evidence="2" type="ORF">QE152_g21878</name>
</gene>
<accession>A0AAW1KKS3</accession>
<dbReference type="EMBL" id="JASPKY010000206">
    <property type="protein sequence ID" value="KAK9720873.1"/>
    <property type="molecule type" value="Genomic_DNA"/>
</dbReference>
<name>A0AAW1KKS3_POPJA</name>
<feature type="compositionally biased region" description="Polar residues" evidence="1">
    <location>
        <begin position="138"/>
        <end position="147"/>
    </location>
</feature>
<feature type="compositionally biased region" description="Polar residues" evidence="1">
    <location>
        <begin position="193"/>
        <end position="202"/>
    </location>
</feature>
<comment type="caution">
    <text evidence="2">The sequence shown here is derived from an EMBL/GenBank/DDBJ whole genome shotgun (WGS) entry which is preliminary data.</text>
</comment>
<evidence type="ECO:0000313" key="3">
    <source>
        <dbReference type="Proteomes" id="UP001458880"/>
    </source>
</evidence>
<sequence length="222" mass="24205">MPTPDSTAITVEPNLVGLVREIMPTPDSTAITVEPAPNEARTVCLCKGLCWYPKYPHLPEATIDVVLGPLPKDAPLDSFSPTRTAALVTTIPRPGITHGSSIKTCPISLKRYQPPYLGSLKRYQPPYLESLKRYQPPLSKTSPTPQSKTKRLPTPLSRIPKTLPTPLSRIPKTLPTPLSRIPKTLPTPPIQGLKTSPTPQSKTSKRPPTPLSKTPRTLLPSP</sequence>
<dbReference type="AlphaFoldDB" id="A0AAW1KKS3"/>
<dbReference type="Proteomes" id="UP001458880">
    <property type="component" value="Unassembled WGS sequence"/>
</dbReference>
<feature type="region of interest" description="Disordered" evidence="1">
    <location>
        <begin position="133"/>
        <end position="222"/>
    </location>
</feature>
<evidence type="ECO:0000256" key="1">
    <source>
        <dbReference type="SAM" id="MobiDB-lite"/>
    </source>
</evidence>
<keyword evidence="3" id="KW-1185">Reference proteome</keyword>
<proteinExistence type="predicted"/>
<evidence type="ECO:0000313" key="2">
    <source>
        <dbReference type="EMBL" id="KAK9720873.1"/>
    </source>
</evidence>
<protein>
    <submittedName>
        <fullName evidence="2">Uncharacterized protein</fullName>
    </submittedName>
</protein>
<organism evidence="2 3">
    <name type="scientific">Popillia japonica</name>
    <name type="common">Japanese beetle</name>
    <dbReference type="NCBI Taxonomy" id="7064"/>
    <lineage>
        <taxon>Eukaryota</taxon>
        <taxon>Metazoa</taxon>
        <taxon>Ecdysozoa</taxon>
        <taxon>Arthropoda</taxon>
        <taxon>Hexapoda</taxon>
        <taxon>Insecta</taxon>
        <taxon>Pterygota</taxon>
        <taxon>Neoptera</taxon>
        <taxon>Endopterygota</taxon>
        <taxon>Coleoptera</taxon>
        <taxon>Polyphaga</taxon>
        <taxon>Scarabaeiformia</taxon>
        <taxon>Scarabaeidae</taxon>
        <taxon>Rutelinae</taxon>
        <taxon>Popillia</taxon>
    </lineage>
</organism>
<reference evidence="2 3" key="1">
    <citation type="journal article" date="2024" name="BMC Genomics">
        <title>De novo assembly and annotation of Popillia japonica's genome with initial clues to its potential as an invasive pest.</title>
        <authorList>
            <person name="Cucini C."/>
            <person name="Boschi S."/>
            <person name="Funari R."/>
            <person name="Cardaioli E."/>
            <person name="Iannotti N."/>
            <person name="Marturano G."/>
            <person name="Paoli F."/>
            <person name="Bruttini M."/>
            <person name="Carapelli A."/>
            <person name="Frati F."/>
            <person name="Nardi F."/>
        </authorList>
    </citation>
    <scope>NUCLEOTIDE SEQUENCE [LARGE SCALE GENOMIC DNA]</scope>
    <source>
        <strain evidence="2">DMR45628</strain>
    </source>
</reference>